<keyword evidence="1" id="KW-0723">Serine/threonine-protein kinase</keyword>
<sequence>MTAVRLDTPPSYVWWRFTRHPRNVALSRRLLREQARAWEAVDDELVETAVLLLSELMTNACKHARMSPGREIHALCIVTDGTLRIEVSDAGDGIPRRCRASAEDEAGRGLRLVAALADRWGFCPRPHGIGKTVWCELSCAAQERARRSPLK</sequence>
<feature type="domain" description="Histidine kinase/HSP90-like ATPase" evidence="2">
    <location>
        <begin position="19"/>
        <end position="120"/>
    </location>
</feature>
<evidence type="ECO:0000313" key="3">
    <source>
        <dbReference type="EMBL" id="GHC68764.1"/>
    </source>
</evidence>
<keyword evidence="1" id="KW-0808">Transferase</keyword>
<keyword evidence="1" id="KW-0418">Kinase</keyword>
<dbReference type="Pfam" id="PF13581">
    <property type="entry name" value="HATPase_c_2"/>
    <property type="match status" value="1"/>
</dbReference>
<organism evidence="3 4">
    <name type="scientific">Streptomyces cinnamoneus</name>
    <name type="common">Streptoverticillium cinnamoneum</name>
    <dbReference type="NCBI Taxonomy" id="53446"/>
    <lineage>
        <taxon>Bacteria</taxon>
        <taxon>Bacillati</taxon>
        <taxon>Actinomycetota</taxon>
        <taxon>Actinomycetes</taxon>
        <taxon>Kitasatosporales</taxon>
        <taxon>Streptomycetaceae</taxon>
        <taxon>Streptomyces</taxon>
        <taxon>Streptomyces cinnamoneus group</taxon>
    </lineage>
</organism>
<dbReference type="AlphaFoldDB" id="A0A918U2W2"/>
<dbReference type="Proteomes" id="UP000646244">
    <property type="component" value="Unassembled WGS sequence"/>
</dbReference>
<gene>
    <name evidence="3" type="ORF">GCM10010507_54110</name>
</gene>
<reference evidence="3" key="1">
    <citation type="journal article" date="2014" name="Int. J. Syst. Evol. Microbiol.">
        <title>Complete genome sequence of Corynebacterium casei LMG S-19264T (=DSM 44701T), isolated from a smear-ripened cheese.</title>
        <authorList>
            <consortium name="US DOE Joint Genome Institute (JGI-PGF)"/>
            <person name="Walter F."/>
            <person name="Albersmeier A."/>
            <person name="Kalinowski J."/>
            <person name="Ruckert C."/>
        </authorList>
    </citation>
    <scope>NUCLEOTIDE SEQUENCE</scope>
    <source>
        <strain evidence="3">JCM 4633</strain>
    </source>
</reference>
<dbReference type="Gene3D" id="3.30.565.10">
    <property type="entry name" value="Histidine kinase-like ATPase, C-terminal domain"/>
    <property type="match status" value="1"/>
</dbReference>
<dbReference type="InterPro" id="IPR050267">
    <property type="entry name" value="Anti-sigma-factor_SerPK"/>
</dbReference>
<comment type="caution">
    <text evidence="3">The sequence shown here is derived from an EMBL/GenBank/DDBJ whole genome shotgun (WGS) entry which is preliminary data.</text>
</comment>
<dbReference type="RefSeq" id="WP_190112532.1">
    <property type="nucleotide sequence ID" value="NZ_BMVB01000026.1"/>
</dbReference>
<evidence type="ECO:0000259" key="2">
    <source>
        <dbReference type="Pfam" id="PF13581"/>
    </source>
</evidence>
<evidence type="ECO:0000256" key="1">
    <source>
        <dbReference type="ARBA" id="ARBA00022527"/>
    </source>
</evidence>
<proteinExistence type="predicted"/>
<dbReference type="PANTHER" id="PTHR35526:SF3">
    <property type="entry name" value="ANTI-SIGMA-F FACTOR RSBW"/>
    <property type="match status" value="1"/>
</dbReference>
<dbReference type="SUPFAM" id="SSF55874">
    <property type="entry name" value="ATPase domain of HSP90 chaperone/DNA topoisomerase II/histidine kinase"/>
    <property type="match status" value="1"/>
</dbReference>
<dbReference type="CDD" id="cd16936">
    <property type="entry name" value="HATPase_RsbW-like"/>
    <property type="match status" value="1"/>
</dbReference>
<dbReference type="InterPro" id="IPR003594">
    <property type="entry name" value="HATPase_dom"/>
</dbReference>
<name>A0A918U2W2_STRCJ</name>
<accession>A0A918U2W2</accession>
<dbReference type="GO" id="GO:0004674">
    <property type="term" value="F:protein serine/threonine kinase activity"/>
    <property type="evidence" value="ECO:0007669"/>
    <property type="project" value="UniProtKB-KW"/>
</dbReference>
<dbReference type="PANTHER" id="PTHR35526">
    <property type="entry name" value="ANTI-SIGMA-F FACTOR RSBW-RELATED"/>
    <property type="match status" value="1"/>
</dbReference>
<dbReference type="InterPro" id="IPR036890">
    <property type="entry name" value="HATPase_C_sf"/>
</dbReference>
<dbReference type="EMBL" id="BMVB01000026">
    <property type="protein sequence ID" value="GHC68764.1"/>
    <property type="molecule type" value="Genomic_DNA"/>
</dbReference>
<protein>
    <recommendedName>
        <fullName evidence="2">Histidine kinase/HSP90-like ATPase domain-containing protein</fullName>
    </recommendedName>
</protein>
<reference evidence="3" key="2">
    <citation type="submission" date="2020-09" db="EMBL/GenBank/DDBJ databases">
        <authorList>
            <person name="Sun Q."/>
            <person name="Ohkuma M."/>
        </authorList>
    </citation>
    <scope>NUCLEOTIDE SEQUENCE</scope>
    <source>
        <strain evidence="3">JCM 4633</strain>
    </source>
</reference>
<evidence type="ECO:0000313" key="4">
    <source>
        <dbReference type="Proteomes" id="UP000646244"/>
    </source>
</evidence>